<dbReference type="InterPro" id="IPR023010">
    <property type="entry name" value="GcvPA"/>
</dbReference>
<dbReference type="InterPro" id="IPR020581">
    <property type="entry name" value="GDC_P"/>
</dbReference>
<comment type="similarity">
    <text evidence="4">Belongs to the GcvP family. N-terminal subunit subfamily.</text>
</comment>
<evidence type="ECO:0000256" key="3">
    <source>
        <dbReference type="ARBA" id="ARBA00049026"/>
    </source>
</evidence>
<comment type="catalytic activity">
    <reaction evidence="3 4">
        <text>N(6)-[(R)-lipoyl]-L-lysyl-[glycine-cleavage complex H protein] + glycine + H(+) = N(6)-[(R)-S(8)-aminomethyldihydrolipoyl]-L-lysyl-[glycine-cleavage complex H protein] + CO2</text>
        <dbReference type="Rhea" id="RHEA:24304"/>
        <dbReference type="Rhea" id="RHEA-COMP:10494"/>
        <dbReference type="Rhea" id="RHEA-COMP:10495"/>
        <dbReference type="ChEBI" id="CHEBI:15378"/>
        <dbReference type="ChEBI" id="CHEBI:16526"/>
        <dbReference type="ChEBI" id="CHEBI:57305"/>
        <dbReference type="ChEBI" id="CHEBI:83099"/>
        <dbReference type="ChEBI" id="CHEBI:83143"/>
        <dbReference type="EC" id="1.4.4.2"/>
    </reaction>
</comment>
<dbReference type="InterPro" id="IPR015422">
    <property type="entry name" value="PyrdxlP-dep_Trfase_small"/>
</dbReference>
<reference evidence="6" key="1">
    <citation type="submission" date="2021-12" db="EMBL/GenBank/DDBJ databases">
        <title>Alicyclobacillaceae gen. nov., sp. nov., isolated from chalcocite enrichment system.</title>
        <authorList>
            <person name="Jiang Z."/>
        </authorList>
    </citation>
    <scope>NUCLEOTIDE SEQUENCE</scope>
    <source>
        <strain evidence="6">MYW30-H2</strain>
    </source>
</reference>
<dbReference type="GO" id="GO:0016829">
    <property type="term" value="F:lyase activity"/>
    <property type="evidence" value="ECO:0007669"/>
    <property type="project" value="UniProtKB-KW"/>
</dbReference>
<evidence type="ECO:0000256" key="2">
    <source>
        <dbReference type="ARBA" id="ARBA00023002"/>
    </source>
</evidence>
<dbReference type="NCBIfam" id="NF001696">
    <property type="entry name" value="PRK00451.1"/>
    <property type="match status" value="1"/>
</dbReference>
<dbReference type="EC" id="1.4.4.2" evidence="4"/>
<evidence type="ECO:0000313" key="6">
    <source>
        <dbReference type="EMBL" id="UOF92938.1"/>
    </source>
</evidence>
<gene>
    <name evidence="4 6" type="primary">gcvPA</name>
    <name evidence="6" type="ORF">LSG31_20055</name>
</gene>
<dbReference type="PIRSF" id="PIRSF006815">
    <property type="entry name" value="GcvPA"/>
    <property type="match status" value="1"/>
</dbReference>
<keyword evidence="7" id="KW-1185">Reference proteome</keyword>
<organism evidence="6 7">
    <name type="scientific">Fodinisporobacter ferrooxydans</name>
    <dbReference type="NCBI Taxonomy" id="2901836"/>
    <lineage>
        <taxon>Bacteria</taxon>
        <taxon>Bacillati</taxon>
        <taxon>Bacillota</taxon>
        <taxon>Bacilli</taxon>
        <taxon>Bacillales</taxon>
        <taxon>Alicyclobacillaceae</taxon>
        <taxon>Fodinisporobacter</taxon>
    </lineage>
</organism>
<dbReference type="InterPro" id="IPR015424">
    <property type="entry name" value="PyrdxlP-dep_Trfase"/>
</dbReference>
<accession>A0ABY4CR15</accession>
<name>A0ABY4CR15_9BACL</name>
<dbReference type="PANTHER" id="PTHR42806:SF1">
    <property type="entry name" value="GLYCINE DEHYDROGENASE (DECARBOXYLATING)"/>
    <property type="match status" value="1"/>
</dbReference>
<dbReference type="PANTHER" id="PTHR42806">
    <property type="entry name" value="GLYCINE CLEAVAGE SYSTEM P-PROTEIN"/>
    <property type="match status" value="1"/>
</dbReference>
<dbReference type="GO" id="GO:0004375">
    <property type="term" value="F:glycine dehydrogenase (decarboxylating) activity"/>
    <property type="evidence" value="ECO:0007669"/>
    <property type="project" value="UniProtKB-EC"/>
</dbReference>
<dbReference type="Proteomes" id="UP000830167">
    <property type="component" value="Chromosome"/>
</dbReference>
<dbReference type="HAMAP" id="MF_00712">
    <property type="entry name" value="GcvPA"/>
    <property type="match status" value="1"/>
</dbReference>
<dbReference type="Pfam" id="PF02347">
    <property type="entry name" value="GDC-P"/>
    <property type="match status" value="1"/>
</dbReference>
<dbReference type="EMBL" id="CP089291">
    <property type="protein sequence ID" value="UOF92938.1"/>
    <property type="molecule type" value="Genomic_DNA"/>
</dbReference>
<keyword evidence="6" id="KW-0456">Lyase</keyword>
<sequence length="433" mass="47079">MLEFLGLSQIEDVFADIPEAVLFNRLYDLPKEMSELEIKRHLQALANKNTSLDTVLCFLGAGAYHHYIPSVVDAIISRSEFATAYTPYQPEISQGVLQAIFEYQTLICELTGMDVSNASMYDGPTAFAEAAMMACSATRRSKVLVSRAVHPEYRGVLATYAKGQNVAVAELPYKDGMTDVQALSASVTEEIAAVMVSYPNFFGSIEDLKALAEIAHAKKAQLIVACNPLALGILESPGACGADIVVGDGQPLGNSLSFGGPYVGFLAATKEHVRRVPGRIAGQTKDSEGRRGFVLTLQAREQHIRREKASSNICSNQALNALAATVYMSYMGKQGLQDVANLNIQKANYAKKRLSEVAGVELVFSAYTFNEFAVRLQKPVADVNKQLLQKGIIGGYELERNYPELANCMLIAVTEQLTKDDIDVFAARLGEIV</sequence>
<dbReference type="Gene3D" id="3.90.1150.10">
    <property type="entry name" value="Aspartate Aminotransferase, domain 1"/>
    <property type="match status" value="1"/>
</dbReference>
<dbReference type="InterPro" id="IPR015421">
    <property type="entry name" value="PyrdxlP-dep_Trfase_major"/>
</dbReference>
<evidence type="ECO:0000259" key="5">
    <source>
        <dbReference type="Pfam" id="PF02347"/>
    </source>
</evidence>
<evidence type="ECO:0000256" key="1">
    <source>
        <dbReference type="ARBA" id="ARBA00003788"/>
    </source>
</evidence>
<feature type="domain" description="Glycine cleavage system P-protein N-terminal" evidence="5">
    <location>
        <begin position="1"/>
        <end position="425"/>
    </location>
</feature>
<dbReference type="Gene3D" id="3.40.640.10">
    <property type="entry name" value="Type I PLP-dependent aspartate aminotransferase-like (Major domain)"/>
    <property type="match status" value="1"/>
</dbReference>
<evidence type="ECO:0000256" key="4">
    <source>
        <dbReference type="HAMAP-Rule" id="MF_00712"/>
    </source>
</evidence>
<evidence type="ECO:0000313" key="7">
    <source>
        <dbReference type="Proteomes" id="UP000830167"/>
    </source>
</evidence>
<comment type="subunit">
    <text evidence="4">The glycine cleavage system is composed of four proteins: P, T, L and H. In this organism, the P 'protein' is a heterodimer of two subunits.</text>
</comment>
<dbReference type="SUPFAM" id="SSF53383">
    <property type="entry name" value="PLP-dependent transferases"/>
    <property type="match status" value="1"/>
</dbReference>
<protein>
    <recommendedName>
        <fullName evidence="4">Probable glycine dehydrogenase (decarboxylating) subunit 1</fullName>
        <ecNumber evidence="4">1.4.4.2</ecNumber>
    </recommendedName>
    <alternativeName>
        <fullName evidence="4">Glycine cleavage system P-protein subunit 1</fullName>
    </alternativeName>
    <alternativeName>
        <fullName evidence="4">Glycine decarboxylase subunit 1</fullName>
    </alternativeName>
    <alternativeName>
        <fullName evidence="4">Glycine dehydrogenase (aminomethyl-transferring) subunit 1</fullName>
    </alternativeName>
</protein>
<keyword evidence="2 4" id="KW-0560">Oxidoreductase</keyword>
<dbReference type="CDD" id="cd00613">
    <property type="entry name" value="GDC-P"/>
    <property type="match status" value="1"/>
</dbReference>
<dbReference type="InterPro" id="IPR049315">
    <property type="entry name" value="GDC-P_N"/>
</dbReference>
<proteinExistence type="inferred from homology"/>
<comment type="function">
    <text evidence="1 4">The glycine cleavage system catalyzes the degradation of glycine. The P protein binds the alpha-amino group of glycine through its pyridoxal phosphate cofactor; CO(2) is released and the remaining methylamine moiety is then transferred to the lipoamide cofactor of the H protein.</text>
</comment>